<keyword evidence="1" id="KW-0472">Membrane</keyword>
<name>A0A317G008_BUTFI</name>
<feature type="transmembrane region" description="Helical" evidence="1">
    <location>
        <begin position="20"/>
        <end position="47"/>
    </location>
</feature>
<dbReference type="AlphaFoldDB" id="A0A317G008"/>
<keyword evidence="1" id="KW-1133">Transmembrane helix</keyword>
<accession>A0A317G008</accession>
<keyword evidence="1" id="KW-0812">Transmembrane</keyword>
<feature type="transmembrane region" description="Helical" evidence="1">
    <location>
        <begin position="59"/>
        <end position="77"/>
    </location>
</feature>
<comment type="caution">
    <text evidence="2">The sequence shown here is derived from an EMBL/GenBank/DDBJ whole genome shotgun (WGS) entry which is preliminary data.</text>
</comment>
<reference evidence="2 3" key="1">
    <citation type="submission" date="2017-09" db="EMBL/GenBank/DDBJ databases">
        <title>High-quality draft genome sequence of Butyrivibrio fibrisolvens INBov1, isolated from cow rumen.</title>
        <authorList>
            <person name="Rodriguez Hernaez J."/>
            <person name="Rivarola M."/>
            <person name="Paniego N."/>
            <person name="Cravero S."/>
            <person name="Ceron Cucchi M."/>
            <person name="Martinez M.C."/>
        </authorList>
    </citation>
    <scope>NUCLEOTIDE SEQUENCE [LARGE SCALE GENOMIC DNA]</scope>
    <source>
        <strain evidence="2 3">INBov1</strain>
    </source>
</reference>
<dbReference type="EMBL" id="NXNG01000001">
    <property type="protein sequence ID" value="PWT26646.1"/>
    <property type="molecule type" value="Genomic_DNA"/>
</dbReference>
<sequence>MRVLVTIIKGDVHMNQDFEAAIYIIIHFMILYFSLAVNLYCITQYIIGKKLDVERESNFIAKLISIPILYISIRYGIYKYAFLFLSCILERYQSKRIFIICSLGILFLECFSYLGFMSDNEKKIYIFRFDLIKQILKIIQMLSVIVLVIHLFLKGIGIIDIGTVVWRIELVINLFVLISFVIISSFNLTVSSDREYMCVNNGLTQVLLVMDDSHPLKFKKNDDNSYYISNGEDSADTFVLNKEHLLTLQKYFQEELSL</sequence>
<evidence type="ECO:0000256" key="1">
    <source>
        <dbReference type="SAM" id="Phobius"/>
    </source>
</evidence>
<proteinExistence type="predicted"/>
<organism evidence="2 3">
    <name type="scientific">Butyrivibrio fibrisolvens</name>
    <dbReference type="NCBI Taxonomy" id="831"/>
    <lineage>
        <taxon>Bacteria</taxon>
        <taxon>Bacillati</taxon>
        <taxon>Bacillota</taxon>
        <taxon>Clostridia</taxon>
        <taxon>Lachnospirales</taxon>
        <taxon>Lachnospiraceae</taxon>
        <taxon>Butyrivibrio</taxon>
    </lineage>
</organism>
<evidence type="ECO:0000313" key="2">
    <source>
        <dbReference type="EMBL" id="PWT26646.1"/>
    </source>
</evidence>
<feature type="transmembrane region" description="Helical" evidence="1">
    <location>
        <begin position="97"/>
        <end position="117"/>
    </location>
</feature>
<feature type="transmembrane region" description="Helical" evidence="1">
    <location>
        <begin position="171"/>
        <end position="190"/>
    </location>
</feature>
<dbReference type="Proteomes" id="UP000245488">
    <property type="component" value="Chromosome"/>
</dbReference>
<feature type="transmembrane region" description="Helical" evidence="1">
    <location>
        <begin position="138"/>
        <end position="159"/>
    </location>
</feature>
<keyword evidence="3" id="KW-1185">Reference proteome</keyword>
<evidence type="ECO:0000313" key="3">
    <source>
        <dbReference type="Proteomes" id="UP000245488"/>
    </source>
</evidence>
<protein>
    <submittedName>
        <fullName evidence="2">Uncharacterized protein</fullName>
    </submittedName>
</protein>
<gene>
    <name evidence="2" type="ORF">CPT75_05645</name>
</gene>